<keyword evidence="5" id="KW-0862">Zinc</keyword>
<dbReference type="GO" id="GO:0005634">
    <property type="term" value="C:nucleus"/>
    <property type="evidence" value="ECO:0007669"/>
    <property type="project" value="UniProtKB-SubCell"/>
</dbReference>
<dbReference type="SMART" id="SM00561">
    <property type="entry name" value="MBT"/>
    <property type="match status" value="3"/>
</dbReference>
<keyword evidence="7" id="KW-0805">Transcription regulation</keyword>
<dbReference type="InterPro" id="IPR001660">
    <property type="entry name" value="SAM"/>
</dbReference>
<feature type="signal peptide" evidence="11">
    <location>
        <begin position="1"/>
        <end position="20"/>
    </location>
</feature>
<keyword evidence="4" id="KW-0863">Zinc-finger</keyword>
<dbReference type="GO" id="GO:0008270">
    <property type="term" value="F:zinc ion binding"/>
    <property type="evidence" value="ECO:0007669"/>
    <property type="project" value="UniProtKB-KW"/>
</dbReference>
<evidence type="ECO:0000313" key="14">
    <source>
        <dbReference type="Proteomes" id="UP000472270"/>
    </source>
</evidence>
<feature type="repeat" description="MBT" evidence="10">
    <location>
        <begin position="227"/>
        <end position="324"/>
    </location>
</feature>
<feature type="domain" description="SAM" evidence="12">
    <location>
        <begin position="438"/>
        <end position="478"/>
    </location>
</feature>
<dbReference type="InterPro" id="IPR013761">
    <property type="entry name" value="SAM/pointed_sf"/>
</dbReference>
<dbReference type="AlphaFoldDB" id="A0A673J4L6"/>
<feature type="repeat" description="MBT" evidence="10">
    <location>
        <begin position="25"/>
        <end position="125"/>
    </location>
</feature>
<dbReference type="GO" id="GO:0003682">
    <property type="term" value="F:chromatin binding"/>
    <property type="evidence" value="ECO:0007669"/>
    <property type="project" value="TreeGrafter"/>
</dbReference>
<dbReference type="PANTHER" id="PTHR12247:SF69">
    <property type="entry name" value="LETHAL(3)MALIGNANT BRAIN TUMOR-LIKE PROTEIN 1"/>
    <property type="match status" value="1"/>
</dbReference>
<evidence type="ECO:0000256" key="2">
    <source>
        <dbReference type="ARBA" id="ARBA00022723"/>
    </source>
</evidence>
<dbReference type="CDD" id="cd20137">
    <property type="entry name" value="MBT_L3MBTL1_rpt3"/>
    <property type="match status" value="1"/>
</dbReference>
<dbReference type="InterPro" id="IPR050548">
    <property type="entry name" value="PcG_chromatin_remod_factors"/>
</dbReference>
<dbReference type="Pfam" id="PF00536">
    <property type="entry name" value="SAM_1"/>
    <property type="match status" value="1"/>
</dbReference>
<dbReference type="SUPFAM" id="SSF47769">
    <property type="entry name" value="SAM/Pointed domain"/>
    <property type="match status" value="1"/>
</dbReference>
<keyword evidence="6" id="KW-0156">Chromatin regulator</keyword>
<evidence type="ECO:0000256" key="5">
    <source>
        <dbReference type="ARBA" id="ARBA00022833"/>
    </source>
</evidence>
<evidence type="ECO:0000256" key="8">
    <source>
        <dbReference type="ARBA" id="ARBA00023163"/>
    </source>
</evidence>
<dbReference type="Gene3D" id="1.10.150.50">
    <property type="entry name" value="Transcription Factor, Ets-1"/>
    <property type="match status" value="1"/>
</dbReference>
<dbReference type="Gene3D" id="2.30.30.140">
    <property type="match status" value="3"/>
</dbReference>
<keyword evidence="8" id="KW-0804">Transcription</keyword>
<dbReference type="GO" id="GO:0006325">
    <property type="term" value="P:chromatin organization"/>
    <property type="evidence" value="ECO:0007669"/>
    <property type="project" value="UniProtKB-KW"/>
</dbReference>
<comment type="subcellular location">
    <subcellularLocation>
        <location evidence="1">Nucleus</location>
    </subcellularLocation>
</comment>
<evidence type="ECO:0000256" key="1">
    <source>
        <dbReference type="ARBA" id="ARBA00004123"/>
    </source>
</evidence>
<reference evidence="13" key="1">
    <citation type="submission" date="2025-08" db="UniProtKB">
        <authorList>
            <consortium name="Ensembl"/>
        </authorList>
    </citation>
    <scope>IDENTIFICATION</scope>
</reference>
<proteinExistence type="predicted"/>
<dbReference type="InterPro" id="IPR004092">
    <property type="entry name" value="Mbt"/>
</dbReference>
<dbReference type="Pfam" id="PF02820">
    <property type="entry name" value="MBT"/>
    <property type="match status" value="3"/>
</dbReference>
<evidence type="ECO:0000256" key="7">
    <source>
        <dbReference type="ARBA" id="ARBA00023015"/>
    </source>
</evidence>
<dbReference type="Proteomes" id="UP000472270">
    <property type="component" value="Unassembled WGS sequence"/>
</dbReference>
<evidence type="ECO:0000256" key="6">
    <source>
        <dbReference type="ARBA" id="ARBA00022853"/>
    </source>
</evidence>
<feature type="repeat" description="MBT" evidence="10">
    <location>
        <begin position="133"/>
        <end position="224"/>
    </location>
</feature>
<evidence type="ECO:0000259" key="12">
    <source>
        <dbReference type="Pfam" id="PF00536"/>
    </source>
</evidence>
<keyword evidence="14" id="KW-1185">Reference proteome</keyword>
<keyword evidence="11" id="KW-0732">Signal</keyword>
<evidence type="ECO:0000313" key="13">
    <source>
        <dbReference type="Ensembl" id="ENSSRHP00000048597.1"/>
    </source>
</evidence>
<evidence type="ECO:0000256" key="11">
    <source>
        <dbReference type="SAM" id="SignalP"/>
    </source>
</evidence>
<keyword evidence="2" id="KW-0479">Metal-binding</keyword>
<reference evidence="13" key="2">
    <citation type="submission" date="2025-09" db="UniProtKB">
        <authorList>
            <consortium name="Ensembl"/>
        </authorList>
    </citation>
    <scope>IDENTIFICATION</scope>
</reference>
<dbReference type="Ensembl" id="ENSSRHT00000049965.1">
    <property type="protein sequence ID" value="ENSSRHP00000048597.1"/>
    <property type="gene ID" value="ENSSRHG00000024481.1"/>
</dbReference>
<dbReference type="PANTHER" id="PTHR12247">
    <property type="entry name" value="POLYCOMB GROUP PROTEIN"/>
    <property type="match status" value="1"/>
</dbReference>
<evidence type="ECO:0000256" key="9">
    <source>
        <dbReference type="ARBA" id="ARBA00023242"/>
    </source>
</evidence>
<dbReference type="InterPro" id="IPR047362">
    <property type="entry name" value="MBT_L3MBTL1_rpt3"/>
</dbReference>
<sequence>MFSPMQTVFLACLSVGSAESKLELWSWPQYLEQQKAVAAPARLFQETQRVPTIKNSFRQGMKLEGIDPQHPSMYFVLTVAEVCGFRLRLHFDGYSDCHDFWVNASCADIHPAGWCESTGHKLYTPKGCKEEEFSWSSYLKITRSQAAPKELFSHSVKVGMKLEAVDRMNPSLICVATVTDKVGNRFLVHFDNWDDTYDYWCDAHSPYIHPIGWCEERGLPLTPPQGNSRRFSLCTQLYVFQKATLLVFAQRPSHSFQVQMKLEAVDKRCPGLIRLATVQEIDTYRIKIHFDGWSHLYDEWMDSDHPDIHPAGWCESTGHPLKPPPCQTNVLSRNQGRLKADLSDTEGSRRNLLVFGQRAKKSRFHGRYNNIYDCCVNQGMYSSLFMTAFTVNSDRTLSLCWEQHCKLLPGVAGIHAGQVSTWTIEEVILTSCVAHRCFSLQMIDGEAFLLLNQNDIVKIMNIKLGPALKIHNAILMFKSTDEAGTEVRFLGHLCFSL</sequence>
<dbReference type="CDD" id="cd20131">
    <property type="entry name" value="MBT_L3MBTL1_rpt1"/>
    <property type="match status" value="1"/>
</dbReference>
<organism evidence="13 14">
    <name type="scientific">Sinocyclocheilus rhinocerous</name>
    <dbReference type="NCBI Taxonomy" id="307959"/>
    <lineage>
        <taxon>Eukaryota</taxon>
        <taxon>Metazoa</taxon>
        <taxon>Chordata</taxon>
        <taxon>Craniata</taxon>
        <taxon>Vertebrata</taxon>
        <taxon>Euteleostomi</taxon>
        <taxon>Actinopterygii</taxon>
        <taxon>Neopterygii</taxon>
        <taxon>Teleostei</taxon>
        <taxon>Ostariophysi</taxon>
        <taxon>Cypriniformes</taxon>
        <taxon>Cyprinidae</taxon>
        <taxon>Cyprininae</taxon>
        <taxon>Sinocyclocheilus</taxon>
    </lineage>
</organism>
<dbReference type="InterPro" id="IPR047361">
    <property type="entry name" value="MBT_L3MBTL1_rpt1"/>
</dbReference>
<keyword evidence="9" id="KW-0539">Nucleus</keyword>
<dbReference type="FunFam" id="2.30.30.140:FF:000007">
    <property type="entry name" value="Lethal(3)malignant brain tumor-like protein 1"/>
    <property type="match status" value="1"/>
</dbReference>
<dbReference type="SUPFAM" id="SSF63748">
    <property type="entry name" value="Tudor/PWWP/MBT"/>
    <property type="match status" value="3"/>
</dbReference>
<dbReference type="GO" id="GO:0045892">
    <property type="term" value="P:negative regulation of DNA-templated transcription"/>
    <property type="evidence" value="ECO:0007669"/>
    <property type="project" value="TreeGrafter"/>
</dbReference>
<protein>
    <submittedName>
        <fullName evidence="13">L3MBTL histone methyl-lysine binding protein 1a</fullName>
    </submittedName>
</protein>
<feature type="chain" id="PRO_5025439811" evidence="11">
    <location>
        <begin position="21"/>
        <end position="497"/>
    </location>
</feature>
<dbReference type="PROSITE" id="PS51079">
    <property type="entry name" value="MBT"/>
    <property type="match status" value="3"/>
</dbReference>
<evidence type="ECO:0000256" key="4">
    <source>
        <dbReference type="ARBA" id="ARBA00022771"/>
    </source>
</evidence>
<evidence type="ECO:0000256" key="3">
    <source>
        <dbReference type="ARBA" id="ARBA00022737"/>
    </source>
</evidence>
<evidence type="ECO:0000256" key="10">
    <source>
        <dbReference type="PROSITE-ProRule" id="PRU00459"/>
    </source>
</evidence>
<name>A0A673J4L6_9TELE</name>
<accession>A0A673J4L6</accession>
<dbReference type="GO" id="GO:0042393">
    <property type="term" value="F:histone binding"/>
    <property type="evidence" value="ECO:0007669"/>
    <property type="project" value="TreeGrafter"/>
</dbReference>
<keyword evidence="3" id="KW-0677">Repeat</keyword>